<proteinExistence type="predicted"/>
<keyword evidence="8" id="KW-1185">Reference proteome</keyword>
<evidence type="ECO:0000256" key="1">
    <source>
        <dbReference type="ARBA" id="ARBA00022475"/>
    </source>
</evidence>
<dbReference type="PROSITE" id="PS50887">
    <property type="entry name" value="GGDEF"/>
    <property type="match status" value="1"/>
</dbReference>
<dbReference type="InterPro" id="IPR029787">
    <property type="entry name" value="Nucleotide_cyclase"/>
</dbReference>
<dbReference type="AlphaFoldDB" id="A0A9E8ZBF1"/>
<dbReference type="SMART" id="SM00267">
    <property type="entry name" value="GGDEF"/>
    <property type="match status" value="1"/>
</dbReference>
<sequence>MPFLVILALAIALLAVLFALQNTAPVAISFFTWSAQEPLALVLLITLAAGVIAGLLISVPSLIKRNIKLSHRRRELEEMGWKFQEKDQEIESVQRKHRELLAALAVTEPRTGLLKEEFALNGIRHLLQRTANATTPKPDRLVSVLLIDTHPGDLLNSNAAREEDVLRAIARQLHRTSPSDSWLYHNGYGHFVLTAAGLPSKALSELGEAIRRTLADHPVELDNGATVPIVVNIGGAIAQASTVEGRILLQQAEAALEESKRRGQNRFHLSDMRL</sequence>
<protein>
    <submittedName>
        <fullName evidence="7">Lipopolysaccharide assembly protein LapA domain-containing protein</fullName>
    </submittedName>
</protein>
<dbReference type="PANTHER" id="PTHR41335:SF1">
    <property type="entry name" value="MEMBRANE PROTEIN"/>
    <property type="match status" value="1"/>
</dbReference>
<keyword evidence="3 5" id="KW-1133">Transmembrane helix</keyword>
<dbReference type="EMBL" id="CP113797">
    <property type="protein sequence ID" value="WAL58859.1"/>
    <property type="molecule type" value="Genomic_DNA"/>
</dbReference>
<dbReference type="SUPFAM" id="SSF55073">
    <property type="entry name" value="Nucleotide cyclase"/>
    <property type="match status" value="1"/>
</dbReference>
<dbReference type="KEGG" id="tsin:OXH18_16985"/>
<keyword evidence="4 5" id="KW-0472">Membrane</keyword>
<dbReference type="Proteomes" id="UP001163152">
    <property type="component" value="Chromosome"/>
</dbReference>
<evidence type="ECO:0000259" key="6">
    <source>
        <dbReference type="PROSITE" id="PS50887"/>
    </source>
</evidence>
<reference evidence="7" key="1">
    <citation type="submission" date="2022-12" db="EMBL/GenBank/DDBJ databases">
        <title>Polyphasic identification of a Novel Hot-Spring Cyanobacterium Ocullathermofonsia sinensis gen nov. sp. nov. and Genomic Insights on its Adaptations to the Thermal Habitat.</title>
        <authorList>
            <person name="Daroch M."/>
            <person name="Tang J."/>
            <person name="Jiang Y."/>
        </authorList>
    </citation>
    <scope>NUCLEOTIDE SEQUENCE</scope>
    <source>
        <strain evidence="7">PKUAC-SCTA174</strain>
    </source>
</reference>
<dbReference type="RefSeq" id="WP_268608295.1">
    <property type="nucleotide sequence ID" value="NZ_CP113797.1"/>
</dbReference>
<keyword evidence="1" id="KW-1003">Cell membrane</keyword>
<dbReference type="PANTHER" id="PTHR41335">
    <property type="entry name" value="MEMBRANE PROTEIN-RELATED"/>
    <property type="match status" value="1"/>
</dbReference>
<dbReference type="InterPro" id="IPR043128">
    <property type="entry name" value="Rev_trsase/Diguanyl_cyclase"/>
</dbReference>
<accession>A0A9E8ZBF1</accession>
<evidence type="ECO:0000256" key="3">
    <source>
        <dbReference type="ARBA" id="ARBA00022989"/>
    </source>
</evidence>
<dbReference type="Pfam" id="PF00990">
    <property type="entry name" value="GGDEF"/>
    <property type="match status" value="1"/>
</dbReference>
<feature type="transmembrane region" description="Helical" evidence="5">
    <location>
        <begin position="39"/>
        <end position="63"/>
    </location>
</feature>
<evidence type="ECO:0000256" key="5">
    <source>
        <dbReference type="SAM" id="Phobius"/>
    </source>
</evidence>
<dbReference type="Pfam" id="PF06305">
    <property type="entry name" value="LapA_dom"/>
    <property type="match status" value="1"/>
</dbReference>
<organism evidence="7 8">
    <name type="scientific">Thermocoleostomius sinensis A174</name>
    <dbReference type="NCBI Taxonomy" id="2016057"/>
    <lineage>
        <taxon>Bacteria</taxon>
        <taxon>Bacillati</taxon>
        <taxon>Cyanobacteriota</taxon>
        <taxon>Cyanophyceae</taxon>
        <taxon>Oculatellales</taxon>
        <taxon>Oculatellaceae</taxon>
        <taxon>Thermocoleostomius</taxon>
    </lineage>
</organism>
<dbReference type="Gene3D" id="3.30.70.270">
    <property type="match status" value="1"/>
</dbReference>
<gene>
    <name evidence="7" type="ORF">OXH18_16985</name>
</gene>
<feature type="domain" description="GGDEF" evidence="6">
    <location>
        <begin position="140"/>
        <end position="272"/>
    </location>
</feature>
<evidence type="ECO:0000256" key="4">
    <source>
        <dbReference type="ARBA" id="ARBA00023136"/>
    </source>
</evidence>
<name>A0A9E8ZBF1_9CYAN</name>
<dbReference type="InterPro" id="IPR010445">
    <property type="entry name" value="LapA_dom"/>
</dbReference>
<dbReference type="InterPro" id="IPR000160">
    <property type="entry name" value="GGDEF_dom"/>
</dbReference>
<evidence type="ECO:0000256" key="2">
    <source>
        <dbReference type="ARBA" id="ARBA00022692"/>
    </source>
</evidence>
<keyword evidence="2 5" id="KW-0812">Transmembrane</keyword>
<dbReference type="GO" id="GO:0005886">
    <property type="term" value="C:plasma membrane"/>
    <property type="evidence" value="ECO:0007669"/>
    <property type="project" value="InterPro"/>
</dbReference>
<evidence type="ECO:0000313" key="8">
    <source>
        <dbReference type="Proteomes" id="UP001163152"/>
    </source>
</evidence>
<evidence type="ECO:0000313" key="7">
    <source>
        <dbReference type="EMBL" id="WAL58859.1"/>
    </source>
</evidence>